<comment type="function">
    <text evidence="8">May play a role in cilium morphogenesis.</text>
</comment>
<dbReference type="GO" id="GO:0005930">
    <property type="term" value="C:axoneme"/>
    <property type="evidence" value="ECO:0007669"/>
    <property type="project" value="UniProtKB-SubCell"/>
</dbReference>
<dbReference type="Proteomes" id="UP000005447">
    <property type="component" value="Unassembled WGS sequence"/>
</dbReference>
<keyword evidence="7" id="KW-0966">Cell projection</keyword>
<reference evidence="16" key="1">
    <citation type="journal article" date="2011" name="Nature">
        <title>A high-resolution map of human evolutionary constraint using 29 mammals.</title>
        <authorList>
            <person name="Lindblad-Toh K."/>
            <person name="Garber M."/>
            <person name="Zuk O."/>
            <person name="Lin M.F."/>
            <person name="Parker B.J."/>
            <person name="Washietl S."/>
            <person name="Kheradpour P."/>
            <person name="Ernst J."/>
            <person name="Jordan G."/>
            <person name="Mauceli E."/>
            <person name="Ward L.D."/>
            <person name="Lowe C.B."/>
            <person name="Holloway A.K."/>
            <person name="Clamp M."/>
            <person name="Gnerre S."/>
            <person name="Alfoldi J."/>
            <person name="Beal K."/>
            <person name="Chang J."/>
            <person name="Clawson H."/>
            <person name="Cuff J."/>
            <person name="Di Palma F."/>
            <person name="Fitzgerald S."/>
            <person name="Flicek P."/>
            <person name="Guttman M."/>
            <person name="Hubisz M.J."/>
            <person name="Jaffe D.B."/>
            <person name="Jungreis I."/>
            <person name="Kent W.J."/>
            <person name="Kostka D."/>
            <person name="Lara M."/>
            <person name="Martins A.L."/>
            <person name="Massingham T."/>
            <person name="Moltke I."/>
            <person name="Raney B.J."/>
            <person name="Rasmussen M.D."/>
            <person name="Robinson J."/>
            <person name="Stark A."/>
            <person name="Vilella A.J."/>
            <person name="Wen J."/>
            <person name="Xie X."/>
            <person name="Zody M.C."/>
            <person name="Baldwin J."/>
            <person name="Bloom T."/>
            <person name="Chin C.W."/>
            <person name="Heiman D."/>
            <person name="Nicol R."/>
            <person name="Nusbaum C."/>
            <person name="Young S."/>
            <person name="Wilkinson J."/>
            <person name="Worley K.C."/>
            <person name="Kovar C.L."/>
            <person name="Muzny D.M."/>
            <person name="Gibbs R.A."/>
            <person name="Cree A."/>
            <person name="Dihn H.H."/>
            <person name="Fowler G."/>
            <person name="Jhangiani S."/>
            <person name="Joshi V."/>
            <person name="Lee S."/>
            <person name="Lewis L.R."/>
            <person name="Nazareth L.V."/>
            <person name="Okwuonu G."/>
            <person name="Santibanez J."/>
            <person name="Warren W.C."/>
            <person name="Mardis E.R."/>
            <person name="Weinstock G.M."/>
            <person name="Wilson R.K."/>
            <person name="Delehaunty K."/>
            <person name="Dooling D."/>
            <person name="Fronik C."/>
            <person name="Fulton L."/>
            <person name="Fulton B."/>
            <person name="Graves T."/>
            <person name="Minx P."/>
            <person name="Sodergren E."/>
            <person name="Birney E."/>
            <person name="Margulies E.H."/>
            <person name="Herrero J."/>
            <person name="Green E.D."/>
            <person name="Haussler D."/>
            <person name="Siepel A."/>
            <person name="Goldman N."/>
            <person name="Pollard K.S."/>
            <person name="Pedersen J.S."/>
            <person name="Lander E.S."/>
            <person name="Kellis M."/>
        </authorList>
    </citation>
    <scope>NUCLEOTIDE SEQUENCE [LARGE SCALE GENOMIC DNA]</scope>
    <source>
        <strain evidence="16">2N</strain>
    </source>
</reference>
<keyword evidence="2" id="KW-0963">Cytoplasm</keyword>
<evidence type="ECO:0000256" key="8">
    <source>
        <dbReference type="ARBA" id="ARBA00053256"/>
    </source>
</evidence>
<dbReference type="STRING" id="10141.ENSCPOP00000004267"/>
<dbReference type="InParanoid" id="H0V3U7"/>
<dbReference type="FunFam" id="2.60.40.10:FF:001321">
    <property type="entry name" value="Cilia and flagella associated protein 221"/>
    <property type="match status" value="1"/>
</dbReference>
<organism evidence="15 16">
    <name type="scientific">Cavia porcellus</name>
    <name type="common">Guinea pig</name>
    <dbReference type="NCBI Taxonomy" id="10141"/>
    <lineage>
        <taxon>Eukaryota</taxon>
        <taxon>Metazoa</taxon>
        <taxon>Chordata</taxon>
        <taxon>Craniata</taxon>
        <taxon>Vertebrata</taxon>
        <taxon>Euteleostomi</taxon>
        <taxon>Mammalia</taxon>
        <taxon>Eutheria</taxon>
        <taxon>Euarchontoglires</taxon>
        <taxon>Glires</taxon>
        <taxon>Rodentia</taxon>
        <taxon>Hystricomorpha</taxon>
        <taxon>Caviidae</taxon>
        <taxon>Cavia</taxon>
    </lineage>
</organism>
<keyword evidence="3" id="KW-0970">Cilium biogenesis/degradation</keyword>
<dbReference type="GO" id="GO:0003341">
    <property type="term" value="P:cilium movement"/>
    <property type="evidence" value="ECO:0007669"/>
    <property type="project" value="InterPro"/>
</dbReference>
<feature type="domain" description="HYDIN/VesB/CFA65-like Ig-like" evidence="14">
    <location>
        <begin position="64"/>
        <end position="143"/>
    </location>
</feature>
<proteinExistence type="inferred from homology"/>
<evidence type="ECO:0000256" key="3">
    <source>
        <dbReference type="ARBA" id="ARBA00022794"/>
    </source>
</evidence>
<dbReference type="Gene3D" id="2.60.40.10">
    <property type="entry name" value="Immunoglobulins"/>
    <property type="match status" value="2"/>
</dbReference>
<dbReference type="InterPro" id="IPR053879">
    <property type="entry name" value="HYDIN_VesB_CFA65-like_Ig"/>
</dbReference>
<reference evidence="15" key="3">
    <citation type="submission" date="2025-09" db="UniProtKB">
        <authorList>
            <consortium name="Ensembl"/>
        </authorList>
    </citation>
    <scope>IDENTIFICATION</scope>
    <source>
        <strain evidence="15">2N</strain>
    </source>
</reference>
<dbReference type="InterPro" id="IPR054089">
    <property type="entry name" value="Cep192-like_D3"/>
</dbReference>
<comment type="similarity">
    <text evidence="9">Belongs to the PCDP1 family.</text>
</comment>
<reference evidence="15" key="2">
    <citation type="submission" date="2025-08" db="UniProtKB">
        <authorList>
            <consortium name="Ensembl"/>
        </authorList>
    </citation>
    <scope>IDENTIFICATION</scope>
    <source>
        <strain evidence="15">2N</strain>
    </source>
</reference>
<evidence type="ECO:0000256" key="1">
    <source>
        <dbReference type="ARBA" id="ARBA00004430"/>
    </source>
</evidence>
<name>H0V3U7_CAVPO</name>
<keyword evidence="5" id="KW-0969">Cilium</keyword>
<dbReference type="InterPro" id="IPR013783">
    <property type="entry name" value="Ig-like_fold"/>
</dbReference>
<dbReference type="InterPro" id="IPR029676">
    <property type="entry name" value="CFAP221"/>
</dbReference>
<evidence type="ECO:0000256" key="2">
    <source>
        <dbReference type="ARBA" id="ARBA00022490"/>
    </source>
</evidence>
<evidence type="ECO:0000256" key="5">
    <source>
        <dbReference type="ARBA" id="ARBA00023069"/>
    </source>
</evidence>
<dbReference type="GeneTree" id="ENSGT00940000165152"/>
<comment type="subcellular location">
    <subcellularLocation>
        <location evidence="1">Cytoplasm</location>
        <location evidence="1">Cytoskeleton</location>
        <location evidence="1">Cilium axoneme</location>
    </subcellularLocation>
</comment>
<evidence type="ECO:0000313" key="16">
    <source>
        <dbReference type="Proteomes" id="UP000005447"/>
    </source>
</evidence>
<evidence type="ECO:0000256" key="9">
    <source>
        <dbReference type="ARBA" id="ARBA00060974"/>
    </source>
</evidence>
<evidence type="ECO:0000256" key="4">
    <source>
        <dbReference type="ARBA" id="ARBA00022860"/>
    </source>
</evidence>
<evidence type="ECO:0000259" key="14">
    <source>
        <dbReference type="Pfam" id="PF22544"/>
    </source>
</evidence>
<dbReference type="PANTHER" id="PTHR46500">
    <property type="entry name" value="CILIA- AND FLAGELLA-ASSOCIATED PROTEIN 221"/>
    <property type="match status" value="1"/>
</dbReference>
<dbReference type="Pfam" id="PF22067">
    <property type="entry name" value="Cep192_D3"/>
    <property type="match status" value="1"/>
</dbReference>
<evidence type="ECO:0000256" key="11">
    <source>
        <dbReference type="ARBA" id="ARBA00074618"/>
    </source>
</evidence>
<evidence type="ECO:0000256" key="10">
    <source>
        <dbReference type="ARBA" id="ARBA00064875"/>
    </source>
</evidence>
<dbReference type="Pfam" id="PF22544">
    <property type="entry name" value="HYDIN_VesB_CFA65-like_Ig"/>
    <property type="match status" value="1"/>
</dbReference>
<evidence type="ECO:0000256" key="12">
    <source>
        <dbReference type="ARBA" id="ARBA00078380"/>
    </source>
</evidence>
<dbReference type="Ensembl" id="ENSCPOT00000004785.3">
    <property type="protein sequence ID" value="ENSCPOP00000004267.3"/>
    <property type="gene ID" value="ENSCPOG00000004735.4"/>
</dbReference>
<feature type="domain" description="Cep192-like" evidence="13">
    <location>
        <begin position="167"/>
        <end position="255"/>
    </location>
</feature>
<accession>H0V3U7</accession>
<dbReference type="Bgee" id="ENSCPOG00000004735">
    <property type="expression patterns" value="Expressed in testis and 8 other cell types or tissues"/>
</dbReference>
<keyword evidence="4" id="KW-0112">Calmodulin-binding</keyword>
<dbReference type="GO" id="GO:0005516">
    <property type="term" value="F:calmodulin binding"/>
    <property type="evidence" value="ECO:0007669"/>
    <property type="project" value="UniProtKB-KW"/>
</dbReference>
<dbReference type="HOGENOM" id="CLU_020964_0_0_1"/>
<keyword evidence="6" id="KW-0206">Cytoskeleton</keyword>
<protein>
    <recommendedName>
        <fullName evidence="11">Cilia- and flagella-associated protein 221</fullName>
    </recommendedName>
    <alternativeName>
        <fullName evidence="12">Primary ciliary dyskinesia protein 1</fullName>
    </alternativeName>
</protein>
<dbReference type="VEuPathDB" id="HostDB:ENSCPOG00000004735"/>
<sequence>MPAVKASSRELRNIEDPLNNEVPLLLKSLVEEPKRRAEVPNHLLESKIYAKLLNNNAIQARPGIVHFGGYQIEKQHQQILHLANISDEDTHVHILPPQTKYFQISYVKKENRLIPGLSLAVTITFSPDEWRYYYDCIRIHCKGDDTLLVPIHAYPVMNTLDFPTFINLSNVLLGESKTYIIPLRCSCPVDFEFQVSLIQSHQAFVIEPTSGIIPANGKTDVTIKFTPFQYGTAQIKMQLWISQFNSQPYECIFTGTCYPNLCLSQSPVGEVPSLKQ</sequence>
<dbReference type="PANTHER" id="PTHR46500:SF1">
    <property type="entry name" value="CILIA- AND FLAGELLA-ASSOCIATED PROTEIN 221"/>
    <property type="match status" value="1"/>
</dbReference>
<comment type="subunit">
    <text evidence="10">Interacts with calmodulin; calcium-dependent.</text>
</comment>
<dbReference type="AlphaFoldDB" id="H0V3U7"/>
<dbReference type="OMA" id="YECIFTG"/>
<dbReference type="GO" id="GO:0097729">
    <property type="term" value="C:9+2 motile cilium"/>
    <property type="evidence" value="ECO:0007669"/>
    <property type="project" value="TreeGrafter"/>
</dbReference>
<evidence type="ECO:0000256" key="7">
    <source>
        <dbReference type="ARBA" id="ARBA00023273"/>
    </source>
</evidence>
<dbReference type="eggNOG" id="ENOG502QT0T">
    <property type="taxonomic scope" value="Eukaryota"/>
</dbReference>
<evidence type="ECO:0000256" key="6">
    <source>
        <dbReference type="ARBA" id="ARBA00023212"/>
    </source>
</evidence>
<dbReference type="EMBL" id="AAKN02006778">
    <property type="status" value="NOT_ANNOTATED_CDS"/>
    <property type="molecule type" value="Genomic_DNA"/>
</dbReference>
<dbReference type="FunFam" id="2.60.40.10:FF:001358">
    <property type="entry name" value="Cilia and flagella associated protein 221"/>
    <property type="match status" value="1"/>
</dbReference>
<evidence type="ECO:0000313" key="15">
    <source>
        <dbReference type="Ensembl" id="ENSCPOP00000004267.3"/>
    </source>
</evidence>
<evidence type="ECO:0000259" key="13">
    <source>
        <dbReference type="Pfam" id="PF22067"/>
    </source>
</evidence>
<dbReference type="GO" id="GO:0044458">
    <property type="term" value="P:motile cilium assembly"/>
    <property type="evidence" value="ECO:0007669"/>
    <property type="project" value="TreeGrafter"/>
</dbReference>
<keyword evidence="16" id="KW-1185">Reference proteome</keyword>